<keyword evidence="2" id="KW-0472">Membrane</keyword>
<comment type="function">
    <text evidence="1">Part of the tripartite ATP-independent periplasmic (TRAP) transport system.</text>
</comment>
<feature type="transmembrane region" description="Helical" evidence="2">
    <location>
        <begin position="327"/>
        <end position="348"/>
    </location>
</feature>
<evidence type="ECO:0000313" key="4">
    <source>
        <dbReference type="EMBL" id="SFI33993.1"/>
    </source>
</evidence>
<feature type="transmembrane region" description="Helical" evidence="2">
    <location>
        <begin position="368"/>
        <end position="388"/>
    </location>
</feature>
<keyword evidence="1" id="KW-0997">Cell inner membrane</keyword>
<dbReference type="Pfam" id="PF06808">
    <property type="entry name" value="DctM"/>
    <property type="match status" value="1"/>
</dbReference>
<gene>
    <name evidence="4" type="ORF">SAMN04488095_0558</name>
</gene>
<dbReference type="EMBL" id="FORA01000001">
    <property type="protein sequence ID" value="SFI33993.1"/>
    <property type="molecule type" value="Genomic_DNA"/>
</dbReference>
<protein>
    <submittedName>
        <fullName evidence="4">TRAP transporter, 4TM/12TM fusion protein</fullName>
    </submittedName>
</protein>
<dbReference type="AlphaFoldDB" id="A0A1I3HEC1"/>
<feature type="transmembrane region" description="Helical" evidence="2">
    <location>
        <begin position="134"/>
        <end position="152"/>
    </location>
</feature>
<reference evidence="4 5" key="1">
    <citation type="submission" date="2016-10" db="EMBL/GenBank/DDBJ databases">
        <authorList>
            <person name="de Groot N.N."/>
        </authorList>
    </citation>
    <scope>NUCLEOTIDE SEQUENCE [LARGE SCALE GENOMIC DNA]</scope>
    <source>
        <strain evidence="4 5">DSM 19073</strain>
    </source>
</reference>
<feature type="domain" description="TRAP C4-dicarboxylate transport system permease DctM subunit" evidence="3">
    <location>
        <begin position="145"/>
        <end position="612"/>
    </location>
</feature>
<feature type="transmembrane region" description="Helical" evidence="2">
    <location>
        <begin position="395"/>
        <end position="414"/>
    </location>
</feature>
<evidence type="ECO:0000259" key="3">
    <source>
        <dbReference type="Pfam" id="PF06808"/>
    </source>
</evidence>
<dbReference type="PANTHER" id="PTHR43849">
    <property type="entry name" value="BLL3936 PROTEIN"/>
    <property type="match status" value="1"/>
</dbReference>
<keyword evidence="2" id="KW-0812">Transmembrane</keyword>
<dbReference type="STRING" id="390807.SAMN04488095_0558"/>
<proteinExistence type="predicted"/>
<organism evidence="4 5">
    <name type="scientific">Jannaschia pohangensis</name>
    <dbReference type="NCBI Taxonomy" id="390807"/>
    <lineage>
        <taxon>Bacteria</taxon>
        <taxon>Pseudomonadati</taxon>
        <taxon>Pseudomonadota</taxon>
        <taxon>Alphaproteobacteria</taxon>
        <taxon>Rhodobacterales</taxon>
        <taxon>Roseobacteraceae</taxon>
        <taxon>Jannaschia</taxon>
    </lineage>
</organism>
<dbReference type="GO" id="GO:0005886">
    <property type="term" value="C:plasma membrane"/>
    <property type="evidence" value="ECO:0007669"/>
    <property type="project" value="UniProtKB-SubCell"/>
</dbReference>
<feature type="transmembrane region" description="Helical" evidence="2">
    <location>
        <begin position="201"/>
        <end position="224"/>
    </location>
</feature>
<evidence type="ECO:0000256" key="2">
    <source>
        <dbReference type="SAM" id="Phobius"/>
    </source>
</evidence>
<feature type="transmembrane region" description="Helical" evidence="2">
    <location>
        <begin position="159"/>
        <end position="181"/>
    </location>
</feature>
<dbReference type="Proteomes" id="UP000199110">
    <property type="component" value="Unassembled WGS sequence"/>
</dbReference>
<dbReference type="RefSeq" id="WP_092776892.1">
    <property type="nucleotide sequence ID" value="NZ_FORA01000001.1"/>
</dbReference>
<dbReference type="NCBIfam" id="TIGR02123">
    <property type="entry name" value="TRAP_fused"/>
    <property type="match status" value="1"/>
</dbReference>
<evidence type="ECO:0000256" key="1">
    <source>
        <dbReference type="RuleBase" id="RU369079"/>
    </source>
</evidence>
<name>A0A1I3HEC1_9RHOB</name>
<dbReference type="OrthoDB" id="9759894at2"/>
<keyword evidence="1" id="KW-0813">Transport</keyword>
<keyword evidence="5" id="KW-1185">Reference proteome</keyword>
<feature type="transmembrane region" description="Helical" evidence="2">
    <location>
        <begin position="592"/>
        <end position="611"/>
    </location>
</feature>
<sequence length="696" mass="72973">MSATDTGSLSAQELAAIERKFDPETAHRPTGPIMSGIIFAALVAMSVYHFYAAGFALIRELLHFGIHLAFVLGLGFLLFSWRRAPEGTEVERNWYSFDGINILDIVFAVLAVGAALYLPLLPPEVVSLRVDNPGSFEIFMGTALLVITLEVARRSIGPTLPIIAMGFILYALYGPVFPGALKHGGTSWLGFVNHIYMTNQGIYGVAIGAMAKYVFLFVVFGALATRVGLGQLFIDLATVLAGRYSGGPAKVAIVASAFMGSISGSSIGNTVTTGALTIPAMKRIGYPKEFAAATEATASTGGQITPPVMGAAAFIMVEYLNIPLRDILLAALFPALLHYFGIFIMVHLEAKKLGLRGLTAAEMPQLFAVLRSGWLTIAPLVVLIYLIVDGRTPSYAAVYAIISCVVVGFMQNGIARAQAKAAGVAPPEDLFGIRALLEALAMGARGTIAIGAAAACVGIIVGVVTLTGTGFRVGAIVVGTASDIGQLFASLPLLNIFDVQQWSLFFSLVLVAIACIVMGAGVPTTATYIILVSVTAGAFQILQVEPIVAHFFVFYYGVLADITPPVALAAYAAAGIAGSNPFKTGNTAFRLGIAKALVPFVFVYSPSLLLVAQGFSWGAFAVTLTGAMLGIAALGAAFSGFLLARLSMWERVYLALVSFLFIAPGLLTMGIGAVALLPIVVLQLRRGRGDEPASPA</sequence>
<feature type="transmembrane region" description="Helical" evidence="2">
    <location>
        <begin position="617"/>
        <end position="644"/>
    </location>
</feature>
<feature type="transmembrane region" description="Helical" evidence="2">
    <location>
        <begin position="64"/>
        <end position="81"/>
    </location>
</feature>
<dbReference type="InterPro" id="IPR010656">
    <property type="entry name" value="DctM"/>
</dbReference>
<feature type="transmembrane region" description="Helical" evidence="2">
    <location>
        <begin position="102"/>
        <end position="122"/>
    </location>
</feature>
<feature type="transmembrane region" description="Helical" evidence="2">
    <location>
        <begin position="446"/>
        <end position="466"/>
    </location>
</feature>
<dbReference type="GO" id="GO:0022857">
    <property type="term" value="F:transmembrane transporter activity"/>
    <property type="evidence" value="ECO:0007669"/>
    <property type="project" value="UniProtKB-UniRule"/>
</dbReference>
<feature type="transmembrane region" description="Helical" evidence="2">
    <location>
        <begin position="473"/>
        <end position="496"/>
    </location>
</feature>
<accession>A0A1I3HEC1</accession>
<dbReference type="InterPro" id="IPR011853">
    <property type="entry name" value="TRAP_DctM-Dct_fused"/>
</dbReference>
<feature type="transmembrane region" description="Helical" evidence="2">
    <location>
        <begin position="656"/>
        <end position="681"/>
    </location>
</feature>
<keyword evidence="2" id="KW-1133">Transmembrane helix</keyword>
<keyword evidence="1" id="KW-1003">Cell membrane</keyword>
<dbReference type="PANTHER" id="PTHR43849:SF2">
    <property type="entry name" value="BLL3936 PROTEIN"/>
    <property type="match status" value="1"/>
</dbReference>
<feature type="transmembrane region" description="Helical" evidence="2">
    <location>
        <begin position="562"/>
        <end position="580"/>
    </location>
</feature>
<feature type="transmembrane region" description="Helical" evidence="2">
    <location>
        <begin position="502"/>
        <end position="522"/>
    </location>
</feature>
<feature type="transmembrane region" description="Helical" evidence="2">
    <location>
        <begin position="37"/>
        <end position="58"/>
    </location>
</feature>
<comment type="subcellular location">
    <subcellularLocation>
        <location evidence="1">Cell inner membrane</location>
        <topology evidence="1">Multi-pass membrane protein</topology>
    </subcellularLocation>
</comment>
<evidence type="ECO:0000313" key="5">
    <source>
        <dbReference type="Proteomes" id="UP000199110"/>
    </source>
</evidence>